<dbReference type="Gene3D" id="3.90.550.10">
    <property type="entry name" value="Spore Coat Polysaccharide Biosynthesis Protein SpsA, Chain A"/>
    <property type="match status" value="1"/>
</dbReference>
<dbReference type="SUPFAM" id="SSF48452">
    <property type="entry name" value="TPR-like"/>
    <property type="match status" value="1"/>
</dbReference>
<dbReference type="EMBL" id="PXVC01000040">
    <property type="protein sequence ID" value="PSI01255.1"/>
    <property type="molecule type" value="Genomic_DNA"/>
</dbReference>
<name>A0A2P7EDE6_9SYNE</name>
<dbReference type="Proteomes" id="UP000240206">
    <property type="component" value="Unassembled WGS sequence"/>
</dbReference>
<dbReference type="InterPro" id="IPR001173">
    <property type="entry name" value="Glyco_trans_2-like"/>
</dbReference>
<dbReference type="InterPro" id="IPR011990">
    <property type="entry name" value="TPR-like_helical_dom_sf"/>
</dbReference>
<dbReference type="Gene3D" id="1.25.40.10">
    <property type="entry name" value="Tetratricopeptide repeat domain"/>
    <property type="match status" value="1"/>
</dbReference>
<dbReference type="PANTHER" id="PTHR43179:SF7">
    <property type="entry name" value="RHAMNOSYLTRANSFERASE WBBL"/>
    <property type="match status" value="1"/>
</dbReference>
<reference evidence="3" key="1">
    <citation type="submission" date="2018-03" db="EMBL/GenBank/DDBJ databases">
        <title>Ecological and genomic features of two cosmopolitan and abundant freshwater picocyanobacteria.</title>
        <authorList>
            <person name="Cabello-Yeves P.J."/>
            <person name="Picazo A."/>
            <person name="Camacho A."/>
            <person name="Callieri C."/>
            <person name="Rosselli R."/>
            <person name="Roda-Garcia J."/>
            <person name="Coutinho F.H."/>
            <person name="Rodriguez-Valera F."/>
        </authorList>
    </citation>
    <scope>NUCLEOTIDE SEQUENCE [LARGE SCALE GENOMIC DNA]</scope>
    <source>
        <strain evidence="3">Tous</strain>
    </source>
</reference>
<comment type="caution">
    <text evidence="2">The sequence shown here is derived from an EMBL/GenBank/DDBJ whole genome shotgun (WGS) entry which is preliminary data.</text>
</comment>
<dbReference type="PANTHER" id="PTHR43179">
    <property type="entry name" value="RHAMNOSYLTRANSFERASE WBBL"/>
    <property type="match status" value="1"/>
</dbReference>
<keyword evidence="3" id="KW-1185">Reference proteome</keyword>
<evidence type="ECO:0000259" key="1">
    <source>
        <dbReference type="Pfam" id="PF00535"/>
    </source>
</evidence>
<feature type="domain" description="Glycosyltransferase 2-like" evidence="1">
    <location>
        <begin position="511"/>
        <end position="641"/>
    </location>
</feature>
<dbReference type="CDD" id="cd00761">
    <property type="entry name" value="Glyco_tranf_GTA_type"/>
    <property type="match status" value="1"/>
</dbReference>
<dbReference type="AlphaFoldDB" id="A0A2P7EDE6"/>
<dbReference type="Pfam" id="PF00535">
    <property type="entry name" value="Glycos_transf_2"/>
    <property type="match status" value="1"/>
</dbReference>
<proteinExistence type="predicted"/>
<dbReference type="InterPro" id="IPR029044">
    <property type="entry name" value="Nucleotide-diphossugar_trans"/>
</dbReference>
<gene>
    <name evidence="2" type="ORF">C7K08_08795</name>
</gene>
<accession>A0A2P7EDE6</accession>
<protein>
    <recommendedName>
        <fullName evidence="1">Glycosyltransferase 2-like domain-containing protein</fullName>
    </recommendedName>
</protein>
<dbReference type="SUPFAM" id="SSF53448">
    <property type="entry name" value="Nucleotide-diphospho-sugar transferases"/>
    <property type="match status" value="1"/>
</dbReference>
<evidence type="ECO:0000313" key="2">
    <source>
        <dbReference type="EMBL" id="PSI01255.1"/>
    </source>
</evidence>
<evidence type="ECO:0000313" key="3">
    <source>
        <dbReference type="Proteomes" id="UP000240206"/>
    </source>
</evidence>
<sequence length="767" mass="85558">MDPQAAKARWQALLRHRGWEPHFLDDIEPTGALVDELLDACCRECIALREASRADLSLALIEIIELDGYTSSWLKDNRARALLAQGFLGQSVYLWEEIKRIEPVGSEARKVASNMSVEVSAEILHRLQVHCDLDGWVIQSLHPAGEGTLLEKIIREAISLRKSQRLNDSLGLLEAAEALGVHSGWIVDNKARVWLELGQPAKAARTWEELRQQKDDYVLQKAAESNESLACYQLLKELDRFSSKQGWKAKYLADKIFTAQEAELACLKEIISAREADLLDLSISMAEHCQLMGMESGWLLDNKARGLILLERRQEALQIWQQLSSDSDEALSAMAREMLELNRQHPQLNYSGSGSRLINCIEQILQFSDGRLLVKGKSSDTLTATDLLVLDADITLTPTFWKFLARPHFVAEFPGTVSTPQIWMNGVRNQSVPIDLSQFPWPQRAEILLEQLDLENHPTHQANQLLGNHLGSVIRSLHPSPEELLVEISHCENFGAKSRQSAMDHSIPRISIIIPLFGRLDLLEAQLVALATDPELCSAEVELIYVVDDPDLLEPVLHWCRRTGGHLGLSFTVLGLDRNHGFAAACNTGAAHARGETLVVMNSDVFPKNSGWLFHLVEHLNNNPWAGILGTILLYPDGSVQHAGMSSVPAAAFGGLRLNRHPGKGLSAQVYQEPVQEVELLSGALLCLPRALYQRLGGFRQTFIRGDFEDSDLCQRIKEEGFLCALATDVQLWHGERQSFAGREVKGAGLQIWRVLANAWLAQDGRR</sequence>
<organism evidence="2 3">
    <name type="scientific">Synechococcus lacustris str. Tous</name>
    <dbReference type="NCBI Taxonomy" id="1910958"/>
    <lineage>
        <taxon>Bacteria</taxon>
        <taxon>Bacillati</taxon>
        <taxon>Cyanobacteriota</taxon>
        <taxon>Cyanophyceae</taxon>
        <taxon>Synechococcales</taxon>
        <taxon>Synechococcaceae</taxon>
        <taxon>Synechococcus</taxon>
    </lineage>
</organism>